<dbReference type="InParanoid" id="A0A0D0DFX8"/>
<keyword evidence="2" id="KW-1185">Reference proteome</keyword>
<dbReference type="AlphaFoldDB" id="A0A0D0DFX8"/>
<gene>
    <name evidence="1" type="ORF">PAXRUDRAFT_288739</name>
</gene>
<dbReference type="Proteomes" id="UP000054538">
    <property type="component" value="Unassembled WGS sequence"/>
</dbReference>
<proteinExistence type="predicted"/>
<protein>
    <submittedName>
        <fullName evidence="1">Uncharacterized protein</fullName>
    </submittedName>
</protein>
<dbReference type="HOGENOM" id="CLU_2015976_0_0_1"/>
<evidence type="ECO:0000313" key="2">
    <source>
        <dbReference type="Proteomes" id="UP000054538"/>
    </source>
</evidence>
<sequence length="123" mass="14315">MIGDLFEVRSYGQIEEGFGCSFTGDTEGETSIRFSPQDTTVYFYSYLIVHREQWAWTDRPKRVISWFFFGRGQSNSESAVSFRCQSTPCISARYRGYNNQIYSLRAKKILDYSVRHTSIIMSV</sequence>
<dbReference type="EMBL" id="KN824973">
    <property type="protein sequence ID" value="KIK96692.1"/>
    <property type="molecule type" value="Genomic_DNA"/>
</dbReference>
<reference evidence="1 2" key="1">
    <citation type="submission" date="2014-04" db="EMBL/GenBank/DDBJ databases">
        <authorList>
            <consortium name="DOE Joint Genome Institute"/>
            <person name="Kuo A."/>
            <person name="Kohler A."/>
            <person name="Jargeat P."/>
            <person name="Nagy L.G."/>
            <person name="Floudas D."/>
            <person name="Copeland A."/>
            <person name="Barry K.W."/>
            <person name="Cichocki N."/>
            <person name="Veneault-Fourrey C."/>
            <person name="LaButti K."/>
            <person name="Lindquist E.A."/>
            <person name="Lipzen A."/>
            <person name="Lundell T."/>
            <person name="Morin E."/>
            <person name="Murat C."/>
            <person name="Sun H."/>
            <person name="Tunlid A."/>
            <person name="Henrissat B."/>
            <person name="Grigoriev I.V."/>
            <person name="Hibbett D.S."/>
            <person name="Martin F."/>
            <person name="Nordberg H.P."/>
            <person name="Cantor M.N."/>
            <person name="Hua S.X."/>
        </authorList>
    </citation>
    <scope>NUCLEOTIDE SEQUENCE [LARGE SCALE GENOMIC DNA]</scope>
    <source>
        <strain evidence="1 2">Ve08.2h10</strain>
    </source>
</reference>
<organism evidence="1 2">
    <name type="scientific">Paxillus rubicundulus Ve08.2h10</name>
    <dbReference type="NCBI Taxonomy" id="930991"/>
    <lineage>
        <taxon>Eukaryota</taxon>
        <taxon>Fungi</taxon>
        <taxon>Dikarya</taxon>
        <taxon>Basidiomycota</taxon>
        <taxon>Agaricomycotina</taxon>
        <taxon>Agaricomycetes</taxon>
        <taxon>Agaricomycetidae</taxon>
        <taxon>Boletales</taxon>
        <taxon>Paxilineae</taxon>
        <taxon>Paxillaceae</taxon>
        <taxon>Paxillus</taxon>
    </lineage>
</organism>
<evidence type="ECO:0000313" key="1">
    <source>
        <dbReference type="EMBL" id="KIK96692.1"/>
    </source>
</evidence>
<name>A0A0D0DFX8_9AGAM</name>
<reference evidence="2" key="2">
    <citation type="submission" date="2015-01" db="EMBL/GenBank/DDBJ databases">
        <title>Evolutionary Origins and Diversification of the Mycorrhizal Mutualists.</title>
        <authorList>
            <consortium name="DOE Joint Genome Institute"/>
            <consortium name="Mycorrhizal Genomics Consortium"/>
            <person name="Kohler A."/>
            <person name="Kuo A."/>
            <person name="Nagy L.G."/>
            <person name="Floudas D."/>
            <person name="Copeland A."/>
            <person name="Barry K.W."/>
            <person name="Cichocki N."/>
            <person name="Veneault-Fourrey C."/>
            <person name="LaButti K."/>
            <person name="Lindquist E.A."/>
            <person name="Lipzen A."/>
            <person name="Lundell T."/>
            <person name="Morin E."/>
            <person name="Murat C."/>
            <person name="Riley R."/>
            <person name="Ohm R."/>
            <person name="Sun H."/>
            <person name="Tunlid A."/>
            <person name="Henrissat B."/>
            <person name="Grigoriev I.V."/>
            <person name="Hibbett D.S."/>
            <person name="Martin F."/>
        </authorList>
    </citation>
    <scope>NUCLEOTIDE SEQUENCE [LARGE SCALE GENOMIC DNA]</scope>
    <source>
        <strain evidence="2">Ve08.2h10</strain>
    </source>
</reference>
<accession>A0A0D0DFX8</accession>